<evidence type="ECO:0008006" key="5">
    <source>
        <dbReference type="Google" id="ProtNLM"/>
    </source>
</evidence>
<evidence type="ECO:0000256" key="1">
    <source>
        <dbReference type="SAM" id="MobiDB-lite"/>
    </source>
</evidence>
<evidence type="ECO:0000313" key="4">
    <source>
        <dbReference type="Proteomes" id="UP001174934"/>
    </source>
</evidence>
<protein>
    <recommendedName>
        <fullName evidence="5">Secreted protein</fullName>
    </recommendedName>
</protein>
<feature type="chain" id="PRO_5041320978" description="Secreted protein" evidence="2">
    <location>
        <begin position="20"/>
        <end position="94"/>
    </location>
</feature>
<organism evidence="3 4">
    <name type="scientific">Bombardia bombarda</name>
    <dbReference type="NCBI Taxonomy" id="252184"/>
    <lineage>
        <taxon>Eukaryota</taxon>
        <taxon>Fungi</taxon>
        <taxon>Dikarya</taxon>
        <taxon>Ascomycota</taxon>
        <taxon>Pezizomycotina</taxon>
        <taxon>Sordariomycetes</taxon>
        <taxon>Sordariomycetidae</taxon>
        <taxon>Sordariales</taxon>
        <taxon>Lasiosphaeriaceae</taxon>
        <taxon>Bombardia</taxon>
    </lineage>
</organism>
<sequence length="94" mass="9916">MPLHLLPSCLVSLIRGAAGQPGDWVSPQRYTHPGRPSGEQNNQSCPCHPSYPGNSDAVGPAPACIRTQWAVVSVCVSLSAESITAGTNRDFSTR</sequence>
<feature type="region of interest" description="Disordered" evidence="1">
    <location>
        <begin position="20"/>
        <end position="51"/>
    </location>
</feature>
<keyword evidence="2" id="KW-0732">Signal</keyword>
<proteinExistence type="predicted"/>
<dbReference type="AlphaFoldDB" id="A0AA39WBQ2"/>
<evidence type="ECO:0000313" key="3">
    <source>
        <dbReference type="EMBL" id="KAK0610405.1"/>
    </source>
</evidence>
<feature type="signal peptide" evidence="2">
    <location>
        <begin position="1"/>
        <end position="19"/>
    </location>
</feature>
<accession>A0AA39WBQ2</accession>
<reference evidence="3" key="1">
    <citation type="submission" date="2023-06" db="EMBL/GenBank/DDBJ databases">
        <title>Genome-scale phylogeny and comparative genomics of the fungal order Sordariales.</title>
        <authorList>
            <consortium name="Lawrence Berkeley National Laboratory"/>
            <person name="Hensen N."/>
            <person name="Bonometti L."/>
            <person name="Westerberg I."/>
            <person name="Brannstrom I.O."/>
            <person name="Guillou S."/>
            <person name="Cros-Aarteil S."/>
            <person name="Calhoun S."/>
            <person name="Haridas S."/>
            <person name="Kuo A."/>
            <person name="Mondo S."/>
            <person name="Pangilinan J."/>
            <person name="Riley R."/>
            <person name="LaButti K."/>
            <person name="Andreopoulos B."/>
            <person name="Lipzen A."/>
            <person name="Chen C."/>
            <person name="Yanf M."/>
            <person name="Daum C."/>
            <person name="Ng V."/>
            <person name="Clum A."/>
            <person name="Steindorff A."/>
            <person name="Ohm R."/>
            <person name="Martin F."/>
            <person name="Silar P."/>
            <person name="Natvig D."/>
            <person name="Lalanne C."/>
            <person name="Gautier V."/>
            <person name="Ament-velasquez S.L."/>
            <person name="Kruys A."/>
            <person name="Hutchinson M.I."/>
            <person name="Powell A.J."/>
            <person name="Barry K."/>
            <person name="Miller A.N."/>
            <person name="Grigoriev I.V."/>
            <person name="Debuchy R."/>
            <person name="Gladieux P."/>
            <person name="Thoren M.H."/>
            <person name="Johannesson H."/>
        </authorList>
    </citation>
    <scope>NUCLEOTIDE SEQUENCE</scope>
    <source>
        <strain evidence="3">SMH3391-2</strain>
    </source>
</reference>
<keyword evidence="4" id="KW-1185">Reference proteome</keyword>
<dbReference type="EMBL" id="JAULSR010000010">
    <property type="protein sequence ID" value="KAK0610405.1"/>
    <property type="molecule type" value="Genomic_DNA"/>
</dbReference>
<gene>
    <name evidence="3" type="ORF">B0T17DRAFT_111490</name>
</gene>
<dbReference type="Proteomes" id="UP001174934">
    <property type="component" value="Unassembled WGS sequence"/>
</dbReference>
<evidence type="ECO:0000256" key="2">
    <source>
        <dbReference type="SAM" id="SignalP"/>
    </source>
</evidence>
<comment type="caution">
    <text evidence="3">The sequence shown here is derived from an EMBL/GenBank/DDBJ whole genome shotgun (WGS) entry which is preliminary data.</text>
</comment>
<name>A0AA39WBQ2_9PEZI</name>